<reference evidence="2" key="1">
    <citation type="submission" date="2022-11" db="UniProtKB">
        <authorList>
            <consortium name="WormBaseParasite"/>
        </authorList>
    </citation>
    <scope>IDENTIFICATION</scope>
</reference>
<accession>A0AC34QGU1</accession>
<dbReference type="Proteomes" id="UP000887576">
    <property type="component" value="Unplaced"/>
</dbReference>
<proteinExistence type="predicted"/>
<evidence type="ECO:0000313" key="1">
    <source>
        <dbReference type="Proteomes" id="UP000887576"/>
    </source>
</evidence>
<organism evidence="1 2">
    <name type="scientific">Panagrolaimus sp. JU765</name>
    <dbReference type="NCBI Taxonomy" id="591449"/>
    <lineage>
        <taxon>Eukaryota</taxon>
        <taxon>Metazoa</taxon>
        <taxon>Ecdysozoa</taxon>
        <taxon>Nematoda</taxon>
        <taxon>Chromadorea</taxon>
        <taxon>Rhabditida</taxon>
        <taxon>Tylenchina</taxon>
        <taxon>Panagrolaimomorpha</taxon>
        <taxon>Panagrolaimoidea</taxon>
        <taxon>Panagrolaimidae</taxon>
        <taxon>Panagrolaimus</taxon>
    </lineage>
</organism>
<protein>
    <submittedName>
        <fullName evidence="2">Uncharacterized protein</fullName>
    </submittedName>
</protein>
<dbReference type="WBParaSite" id="JU765_v2.g16219.t1">
    <property type="protein sequence ID" value="JU765_v2.g16219.t1"/>
    <property type="gene ID" value="JU765_v2.g16219"/>
</dbReference>
<name>A0AC34QGU1_9BILA</name>
<sequence length="567" mass="64778">MQQFKNQFLNELETIIVDEHIGVVIKNVEEAVIKRLEVIQERFADEFEKNELGFCVATDKGGPTTKFVLIFGCISENRHAPSAGLLLGEYFGDEKHHLLQRFMSNVVNFVNETKEIVVKNKKFAVNCTEVSDLKCFKIMKGLRESTSTYSCYLCTAKYCKTMEEMIRTGRGLSRSYSNTDAQYGQDHDPIFSNILAKDTIIPFLHLFMGICGMIINFIIKALWKAETNENVDVSLTMTEEDQNVVEELSAEIEEQLNLLEEWKSLAESLETVEEPEVADDIDEDFACDSATCLYKLTGLLVPERGGNSPDFITTNAGNYHTICAGITSNTAKKSANPRVNSNIDRLKHVVKKEIDEIQQRKQKAETKLEKLIEKANSNLAFIKQNSKFVKKLFWCFEKFGASPKAWYQTFTGNHVRLILKNAHQLLEMLDDAELGISSSNIPEVKAGVKLLTLLGRIQSYTHAKQLEIEEQKDVEFIIEEMTSLLLETFASERPGHKLHVLLFHVVEFMKNHGYIAYYSEQIIEAVHAKDNEISRRCCLPNKEKKLKYILNNFTLQNYIFDKYGTFV</sequence>
<evidence type="ECO:0000313" key="2">
    <source>
        <dbReference type="WBParaSite" id="JU765_v2.g16219.t1"/>
    </source>
</evidence>